<dbReference type="Pfam" id="PF07470">
    <property type="entry name" value="Glyco_hydro_88"/>
    <property type="match status" value="1"/>
</dbReference>
<evidence type="ECO:0000256" key="1">
    <source>
        <dbReference type="ARBA" id="ARBA00022801"/>
    </source>
</evidence>
<accession>A0A229VV44</accession>
<dbReference type="InterPro" id="IPR052043">
    <property type="entry name" value="PolySaccharide_Degr_Enz"/>
</dbReference>
<sequence length="367" mass="41071">METTAMPITREHLQKLMDAMISNLVSISSKDGDGLWTQGGVVVDDKSWDVWNWPQGVGLYGLFRNYDVTGNEAAWQAVTSWFDRALAKGTPSKNVNTMAPLLAMAFLYERTGESRLLPYLKRWTDWAMNAMPRTEELGMQHITFGEPHHNQLWADTLVMTVLPLAKIGMLLGRKDYVEEAKYQFQIHVKYLMDPSTGLWFHGWTFDGRNNFAGAHWGRGNCWATMAIPEIIDILELEPGDSLRTWLVEVLKTQVDALAKHQDESGLWHTLVDHDDTYVESSATAGFAYGILRAVHGGLLNESYAAIAYRAIAGLTEQVGEDGAVANVSVGTGMGSDLDYYRTIERTPMPYGQSLTILAFTEMLVSYC</sequence>
<comment type="caution">
    <text evidence="2">The sequence shown here is derived from an EMBL/GenBank/DDBJ whole genome shotgun (WGS) entry which is preliminary data.</text>
</comment>
<dbReference type="EMBL" id="NEWD01000038">
    <property type="protein sequence ID" value="OXM99486.1"/>
    <property type="molecule type" value="Genomic_DNA"/>
</dbReference>
<dbReference type="PANTHER" id="PTHR33886">
    <property type="entry name" value="UNSATURATED RHAMNOGALACTURONAN HYDROLASE (EUROFUNG)"/>
    <property type="match status" value="1"/>
</dbReference>
<dbReference type="InterPro" id="IPR010905">
    <property type="entry name" value="Glyco_hydro_88"/>
</dbReference>
<dbReference type="Proteomes" id="UP000215433">
    <property type="component" value="Unassembled WGS sequence"/>
</dbReference>
<organism evidence="2 3">
    <name type="scientific">Bifidobacterium vansinderenii</name>
    <dbReference type="NCBI Taxonomy" id="1984871"/>
    <lineage>
        <taxon>Bacteria</taxon>
        <taxon>Bacillati</taxon>
        <taxon>Actinomycetota</taxon>
        <taxon>Actinomycetes</taxon>
        <taxon>Bifidobacteriales</taxon>
        <taxon>Bifidobacteriaceae</taxon>
        <taxon>Bifidobacterium</taxon>
    </lineage>
</organism>
<dbReference type="Gene3D" id="1.50.10.10">
    <property type="match status" value="1"/>
</dbReference>
<reference evidence="2 3" key="1">
    <citation type="submission" date="2017-05" db="EMBL/GenBank/DDBJ databases">
        <title>Bifidobacterium vansinderenii sp. nov.</title>
        <authorList>
            <person name="Lugli G.A."/>
            <person name="Duranti S."/>
            <person name="Mangifesta M."/>
        </authorList>
    </citation>
    <scope>NUCLEOTIDE SEQUENCE [LARGE SCALE GENOMIC DNA]</scope>
    <source>
        <strain evidence="2 3">Tam10B</strain>
    </source>
</reference>
<dbReference type="InterPro" id="IPR012341">
    <property type="entry name" value="6hp_glycosidase-like_sf"/>
</dbReference>
<keyword evidence="3" id="KW-1185">Reference proteome</keyword>
<name>A0A229VV44_9BIFI</name>
<dbReference type="SUPFAM" id="SSF48208">
    <property type="entry name" value="Six-hairpin glycosidases"/>
    <property type="match status" value="1"/>
</dbReference>
<dbReference type="GO" id="GO:0016787">
    <property type="term" value="F:hydrolase activity"/>
    <property type="evidence" value="ECO:0007669"/>
    <property type="project" value="UniProtKB-KW"/>
</dbReference>
<dbReference type="RefSeq" id="WP_093961327.1">
    <property type="nucleotide sequence ID" value="NZ_NEWD01000038.1"/>
</dbReference>
<dbReference type="InterPro" id="IPR008928">
    <property type="entry name" value="6-hairpin_glycosidase_sf"/>
</dbReference>
<dbReference type="AlphaFoldDB" id="A0A229VV44"/>
<proteinExistence type="predicted"/>
<evidence type="ECO:0000313" key="3">
    <source>
        <dbReference type="Proteomes" id="UP000215433"/>
    </source>
</evidence>
<gene>
    <name evidence="2" type="ORF">Tam10B_2233</name>
</gene>
<evidence type="ECO:0000313" key="2">
    <source>
        <dbReference type="EMBL" id="OXM99486.1"/>
    </source>
</evidence>
<protein>
    <submittedName>
        <fullName evidence="2">Glycosyl hydrolase family 88</fullName>
    </submittedName>
</protein>
<keyword evidence="1 2" id="KW-0378">Hydrolase</keyword>
<dbReference type="OrthoDB" id="9812931at2"/>
<dbReference type="PANTHER" id="PTHR33886:SF8">
    <property type="entry name" value="UNSATURATED RHAMNOGALACTURONAN HYDROLASE (EUROFUNG)"/>
    <property type="match status" value="1"/>
</dbReference>
<dbReference type="GO" id="GO:0005975">
    <property type="term" value="P:carbohydrate metabolic process"/>
    <property type="evidence" value="ECO:0007669"/>
    <property type="project" value="InterPro"/>
</dbReference>